<dbReference type="PANTHER" id="PTHR11683">
    <property type="entry name" value="MYELIN PROTEOLIPID"/>
    <property type="match status" value="1"/>
</dbReference>
<dbReference type="OrthoDB" id="9993736at2759"/>
<keyword evidence="1" id="KW-0812">Transmembrane</keyword>
<accession>A0A1S3K131</accession>
<feature type="transmembrane region" description="Helical" evidence="1">
    <location>
        <begin position="199"/>
        <end position="219"/>
    </location>
</feature>
<feature type="transmembrane region" description="Helical" evidence="1">
    <location>
        <begin position="78"/>
        <end position="99"/>
    </location>
</feature>
<reference evidence="3" key="1">
    <citation type="submission" date="2025-08" db="UniProtKB">
        <authorList>
            <consortium name="RefSeq"/>
        </authorList>
    </citation>
    <scope>IDENTIFICATION</scope>
    <source>
        <tissue evidence="3">Gonads</tissue>
    </source>
</reference>
<evidence type="ECO:0000256" key="1">
    <source>
        <dbReference type="SAM" id="Phobius"/>
    </source>
</evidence>
<dbReference type="OMA" id="CTGSDKF"/>
<keyword evidence="1" id="KW-1133">Transmembrane helix</keyword>
<dbReference type="Pfam" id="PF01275">
    <property type="entry name" value="Myelin_PLP"/>
    <property type="match status" value="1"/>
</dbReference>
<sequence length="253" mass="27858">MSYAGSIGKESDVSGGCNNCCRSIPFASIFATILVVGGVVVFSLYLYDGMQTVKVIMSDHFLMSADTIQWVDQLRTGLIAVAAVMAFCALLKLLFGFMVTGRTREDCCRRGCPNACGKFMGGLFILLTWLFHIVWLAVTCCAAVLLLAQMMMSSMCDLREPGSCLDLTNYGIETGSFNGTTYKICDQDTILAFCDDVDYMWVPGIGILAGAAAIVLGFLHYMGTLTANYVYLKKEEWFEENYNQDMAMMHMKA</sequence>
<evidence type="ECO:0000313" key="3">
    <source>
        <dbReference type="RefSeq" id="XP_013416335.1"/>
    </source>
</evidence>
<dbReference type="KEGG" id="lak:106177934"/>
<dbReference type="InParanoid" id="A0A1S3K131"/>
<dbReference type="PANTHER" id="PTHR11683:SF12">
    <property type="entry name" value="M6, ISOFORM F"/>
    <property type="match status" value="1"/>
</dbReference>
<dbReference type="GeneID" id="106177934"/>
<dbReference type="GO" id="GO:0005886">
    <property type="term" value="C:plasma membrane"/>
    <property type="evidence" value="ECO:0007669"/>
    <property type="project" value="TreeGrafter"/>
</dbReference>
<gene>
    <name evidence="3" type="primary">LOC106177934</name>
</gene>
<keyword evidence="2" id="KW-1185">Reference proteome</keyword>
<feature type="transmembrane region" description="Helical" evidence="1">
    <location>
        <begin position="26"/>
        <end position="47"/>
    </location>
</feature>
<dbReference type="RefSeq" id="XP_013416335.1">
    <property type="nucleotide sequence ID" value="XM_013560881.2"/>
</dbReference>
<name>A0A1S3K131_LINAN</name>
<feature type="transmembrane region" description="Helical" evidence="1">
    <location>
        <begin position="119"/>
        <end position="148"/>
    </location>
</feature>
<dbReference type="Proteomes" id="UP000085678">
    <property type="component" value="Unplaced"/>
</dbReference>
<evidence type="ECO:0000313" key="2">
    <source>
        <dbReference type="Proteomes" id="UP000085678"/>
    </source>
</evidence>
<organism evidence="2 3">
    <name type="scientific">Lingula anatina</name>
    <name type="common">Brachiopod</name>
    <name type="synonym">Lingula unguis</name>
    <dbReference type="NCBI Taxonomy" id="7574"/>
    <lineage>
        <taxon>Eukaryota</taxon>
        <taxon>Metazoa</taxon>
        <taxon>Spiralia</taxon>
        <taxon>Lophotrochozoa</taxon>
        <taxon>Brachiopoda</taxon>
        <taxon>Linguliformea</taxon>
        <taxon>Lingulata</taxon>
        <taxon>Lingulida</taxon>
        <taxon>Linguloidea</taxon>
        <taxon>Lingulidae</taxon>
        <taxon>Lingula</taxon>
    </lineage>
</organism>
<proteinExistence type="predicted"/>
<dbReference type="AlphaFoldDB" id="A0A1S3K131"/>
<keyword evidence="1" id="KW-0472">Membrane</keyword>
<dbReference type="InterPro" id="IPR001614">
    <property type="entry name" value="Myelin_PLP"/>
</dbReference>
<dbReference type="GO" id="GO:0031175">
    <property type="term" value="P:neuron projection development"/>
    <property type="evidence" value="ECO:0007669"/>
    <property type="project" value="TreeGrafter"/>
</dbReference>
<protein>
    <submittedName>
        <fullName evidence="3">Neuronal membrane glycoprotein M6-a isoform X1</fullName>
    </submittedName>
</protein>